<evidence type="ECO:0000259" key="1">
    <source>
        <dbReference type="Pfam" id="PF13547"/>
    </source>
</evidence>
<keyword evidence="3" id="KW-1185">Reference proteome</keyword>
<comment type="caution">
    <text evidence="2">The sequence shown here is derived from an EMBL/GenBank/DDBJ whole genome shotgun (WGS) entry which is preliminary data.</text>
</comment>
<evidence type="ECO:0000313" key="3">
    <source>
        <dbReference type="Proteomes" id="UP001230207"/>
    </source>
</evidence>
<evidence type="ECO:0000313" key="2">
    <source>
        <dbReference type="EMBL" id="MDQ0319612.1"/>
    </source>
</evidence>
<reference evidence="2 3" key="1">
    <citation type="submission" date="2023-07" db="EMBL/GenBank/DDBJ databases">
        <title>Genomic Encyclopedia of Type Strains, Phase IV (KMG-IV): sequencing the most valuable type-strain genomes for metagenomic binning, comparative biology and taxonomic classification.</title>
        <authorList>
            <person name="Goeker M."/>
        </authorList>
    </citation>
    <scope>NUCLEOTIDE SEQUENCE [LARGE SCALE GENOMIC DNA]</scope>
    <source>
        <strain evidence="2 3">DSM 1112</strain>
    </source>
</reference>
<dbReference type="Pfam" id="PF13547">
    <property type="entry name" value="GTA_TIM"/>
    <property type="match status" value="1"/>
</dbReference>
<name>A0ABU0BRV6_9HYPH</name>
<sequence length="559" mass="59397">MATILLQAAGAALGSVFGTVGAVLGRAAGALAGSAIDRALIGGGTVSRARLSDARIPGAEEGTAITRAYGTVRIGGTLIWATRFEEEVRSERQGGKASGPRVETFRYFANFALGICEGEIAGIRRVWADGRELDLTTVEMRVYRGADMQAPDPLIEAKQGTGKAPAFRGLAYAVFERLPIDGFGNRIPVIQFEVLRPVGQLEKDIRAVTIIPGASEHGYDPHVVTVKTGAGKSRRINRNVFHAASDWQASLDELQALCPALERVALVVSWFGTDLRAGDCRIMPGVETAVRQNESRVWSVNGIDRAHALLVSSDGGGPAYGGTPSDASVFAAIADLKARGAEGLSLSLRDDGYCRWQCFAEPVWRDRAAGLSMAGRITSHPAIGEPGTADRTAAARSQIDDFCGTAEAADFTVSGTIISGGTDEGYRRLVLHYGLLAEAAGGVDGFIIGSELRGLTQLRDDEGRFPFVEQLVALAADVKAVVGAGTKITYAADWSEYFGYHPADGSGEVHYNLDPLWASADIDAVGIDNYMPVSDWRDGDLWNGNPDGCMASMLRRCRG</sequence>
<proteinExistence type="predicted"/>
<dbReference type="Gene3D" id="3.20.20.80">
    <property type="entry name" value="Glycosidases"/>
    <property type="match status" value="1"/>
</dbReference>
<feature type="domain" description="GTA TIM-barrel-like" evidence="1">
    <location>
        <begin position="425"/>
        <end position="541"/>
    </location>
</feature>
<protein>
    <recommendedName>
        <fullName evidence="1">GTA TIM-barrel-like domain-containing protein</fullName>
    </recommendedName>
</protein>
<dbReference type="Proteomes" id="UP001230207">
    <property type="component" value="Unassembled WGS sequence"/>
</dbReference>
<organism evidence="2 3">
    <name type="scientific">Pararhizobium capsulatum DSM 1112</name>
    <dbReference type="NCBI Taxonomy" id="1121113"/>
    <lineage>
        <taxon>Bacteria</taxon>
        <taxon>Pseudomonadati</taxon>
        <taxon>Pseudomonadota</taxon>
        <taxon>Alphaproteobacteria</taxon>
        <taxon>Hyphomicrobiales</taxon>
        <taxon>Rhizobiaceae</taxon>
        <taxon>Rhizobium/Agrobacterium group</taxon>
        <taxon>Pararhizobium</taxon>
    </lineage>
</organism>
<accession>A0ABU0BRV6</accession>
<dbReference type="EMBL" id="JAUSVF010000001">
    <property type="protein sequence ID" value="MDQ0319612.1"/>
    <property type="molecule type" value="Genomic_DNA"/>
</dbReference>
<gene>
    <name evidence="2" type="ORF">QO002_001750</name>
</gene>
<dbReference type="InterPro" id="IPR025195">
    <property type="entry name" value="GTA_TIM_dom"/>
</dbReference>